<reference evidence="2" key="1">
    <citation type="journal article" date="2014" name="Front. Microbiol.">
        <title>High frequency of phylogenetically diverse reductive dehalogenase-homologous genes in deep subseafloor sedimentary metagenomes.</title>
        <authorList>
            <person name="Kawai M."/>
            <person name="Futagami T."/>
            <person name="Toyoda A."/>
            <person name="Takaki Y."/>
            <person name="Nishi S."/>
            <person name="Hori S."/>
            <person name="Arai W."/>
            <person name="Tsubouchi T."/>
            <person name="Morono Y."/>
            <person name="Uchiyama I."/>
            <person name="Ito T."/>
            <person name="Fujiyama A."/>
            <person name="Inagaki F."/>
            <person name="Takami H."/>
        </authorList>
    </citation>
    <scope>NUCLEOTIDE SEQUENCE</scope>
    <source>
        <strain evidence="2">Expedition CK06-06</strain>
    </source>
</reference>
<proteinExistence type="predicted"/>
<keyword evidence="1" id="KW-0812">Transmembrane</keyword>
<name>X0UH47_9ZZZZ</name>
<gene>
    <name evidence="2" type="ORF">S01H1_23577</name>
</gene>
<comment type="caution">
    <text evidence="2">The sequence shown here is derived from an EMBL/GenBank/DDBJ whole genome shotgun (WGS) entry which is preliminary data.</text>
</comment>
<accession>X0UH47</accession>
<feature type="transmembrane region" description="Helical" evidence="1">
    <location>
        <begin position="6"/>
        <end position="29"/>
    </location>
</feature>
<keyword evidence="1" id="KW-0472">Membrane</keyword>
<protein>
    <submittedName>
        <fullName evidence="2">Uncharacterized protein</fullName>
    </submittedName>
</protein>
<organism evidence="2">
    <name type="scientific">marine sediment metagenome</name>
    <dbReference type="NCBI Taxonomy" id="412755"/>
    <lineage>
        <taxon>unclassified sequences</taxon>
        <taxon>metagenomes</taxon>
        <taxon>ecological metagenomes</taxon>
    </lineage>
</organism>
<evidence type="ECO:0000313" key="2">
    <source>
        <dbReference type="EMBL" id="GAF98626.1"/>
    </source>
</evidence>
<dbReference type="EMBL" id="BARS01013663">
    <property type="protein sequence ID" value="GAF98626.1"/>
    <property type="molecule type" value="Genomic_DNA"/>
</dbReference>
<dbReference type="AlphaFoldDB" id="X0UH47"/>
<feature type="transmembrane region" description="Helical" evidence="1">
    <location>
        <begin position="41"/>
        <end position="63"/>
    </location>
</feature>
<evidence type="ECO:0000256" key="1">
    <source>
        <dbReference type="SAM" id="Phobius"/>
    </source>
</evidence>
<sequence>TNILSAGFGMITYYVFINVALLTIVGCFFNLDVTRSGPGRLFYYVIIGFAISTAAFVSAPFALANLVMSFTLAWFCTKKQSDSLPTVGAALLLGGVSGTSLFFVLHGNFQAWMQDISTVLDAMGESTNHNLS</sequence>
<feature type="transmembrane region" description="Helical" evidence="1">
    <location>
        <begin position="83"/>
        <end position="105"/>
    </location>
</feature>
<keyword evidence="1" id="KW-1133">Transmembrane helix</keyword>
<feature type="non-terminal residue" evidence="2">
    <location>
        <position position="132"/>
    </location>
</feature>
<feature type="non-terminal residue" evidence="2">
    <location>
        <position position="1"/>
    </location>
</feature>